<dbReference type="PANTHER" id="PTHR45910:SF1">
    <property type="entry name" value="N-ALPHA-ACETYLTRANSFERASE 20"/>
    <property type="match status" value="1"/>
</dbReference>
<organism evidence="3 4">
    <name type="scientific">Macleaya cordata</name>
    <name type="common">Five-seeded plume-poppy</name>
    <name type="synonym">Bocconia cordata</name>
    <dbReference type="NCBI Taxonomy" id="56857"/>
    <lineage>
        <taxon>Eukaryota</taxon>
        <taxon>Viridiplantae</taxon>
        <taxon>Streptophyta</taxon>
        <taxon>Embryophyta</taxon>
        <taxon>Tracheophyta</taxon>
        <taxon>Spermatophyta</taxon>
        <taxon>Magnoliopsida</taxon>
        <taxon>Ranunculales</taxon>
        <taxon>Papaveraceae</taxon>
        <taxon>Papaveroideae</taxon>
        <taxon>Macleaya</taxon>
    </lineage>
</organism>
<evidence type="ECO:0000256" key="2">
    <source>
        <dbReference type="ARBA" id="ARBA00023315"/>
    </source>
</evidence>
<dbReference type="InParanoid" id="A0A200Q4Z7"/>
<keyword evidence="4" id="KW-1185">Reference proteome</keyword>
<evidence type="ECO:0000313" key="4">
    <source>
        <dbReference type="Proteomes" id="UP000195402"/>
    </source>
</evidence>
<reference evidence="3 4" key="1">
    <citation type="journal article" date="2017" name="Mol. Plant">
        <title>The Genome of Medicinal Plant Macleaya cordata Provides New Insights into Benzylisoquinoline Alkaloids Metabolism.</title>
        <authorList>
            <person name="Liu X."/>
            <person name="Liu Y."/>
            <person name="Huang P."/>
            <person name="Ma Y."/>
            <person name="Qing Z."/>
            <person name="Tang Q."/>
            <person name="Cao H."/>
            <person name="Cheng P."/>
            <person name="Zheng Y."/>
            <person name="Yuan Z."/>
            <person name="Zhou Y."/>
            <person name="Liu J."/>
            <person name="Tang Z."/>
            <person name="Zhuo Y."/>
            <person name="Zhang Y."/>
            <person name="Yu L."/>
            <person name="Huang J."/>
            <person name="Yang P."/>
            <person name="Peng Q."/>
            <person name="Zhang J."/>
            <person name="Jiang W."/>
            <person name="Zhang Z."/>
            <person name="Lin K."/>
            <person name="Ro D.K."/>
            <person name="Chen X."/>
            <person name="Xiong X."/>
            <person name="Shang Y."/>
            <person name="Huang S."/>
            <person name="Zeng J."/>
        </authorList>
    </citation>
    <scope>NUCLEOTIDE SEQUENCE [LARGE SCALE GENOMIC DNA]</scope>
    <source>
        <strain evidence="4">cv. BLH2017</strain>
        <tissue evidence="3">Root</tissue>
    </source>
</reference>
<keyword evidence="2" id="KW-0012">Acyltransferase</keyword>
<evidence type="ECO:0008006" key="5">
    <source>
        <dbReference type="Google" id="ProtNLM"/>
    </source>
</evidence>
<dbReference type="InterPro" id="IPR051646">
    <property type="entry name" value="NatB_acetyltransferase_subunit"/>
</dbReference>
<dbReference type="GO" id="GO:0004596">
    <property type="term" value="F:protein-N-terminal amino-acid acetyltransferase activity"/>
    <property type="evidence" value="ECO:0007669"/>
    <property type="project" value="TreeGrafter"/>
</dbReference>
<accession>A0A200Q4Z7</accession>
<protein>
    <recommendedName>
        <fullName evidence="5">Acyl-CoA N-acyltransferase</fullName>
    </recommendedName>
</protein>
<dbReference type="OMA" id="SESWHSH"/>
<proteinExistence type="predicted"/>
<dbReference type="STRING" id="56857.A0A200Q4Z7"/>
<dbReference type="Proteomes" id="UP000195402">
    <property type="component" value="Unassembled WGS sequence"/>
</dbReference>
<comment type="caution">
    <text evidence="3">The sequence shown here is derived from an EMBL/GenBank/DDBJ whole genome shotgun (WGS) entry which is preliminary data.</text>
</comment>
<dbReference type="EMBL" id="MVGT01003118">
    <property type="protein sequence ID" value="OVA05467.1"/>
    <property type="molecule type" value="Genomic_DNA"/>
</dbReference>
<dbReference type="AlphaFoldDB" id="A0A200Q4Z7"/>
<dbReference type="GO" id="GO:0031416">
    <property type="term" value="C:NatB complex"/>
    <property type="evidence" value="ECO:0007669"/>
    <property type="project" value="TreeGrafter"/>
</dbReference>
<sequence length="60" mass="6805">MGLRESFISVMGKVEGQSESWHSHVSAVTVVPEYRRQQLAETPTNMLEDINDKLFALLVE</sequence>
<dbReference type="OrthoDB" id="10264728at2759"/>
<evidence type="ECO:0000256" key="1">
    <source>
        <dbReference type="ARBA" id="ARBA00022679"/>
    </source>
</evidence>
<gene>
    <name evidence="3" type="ORF">BVC80_441g242</name>
</gene>
<evidence type="ECO:0000313" key="3">
    <source>
        <dbReference type="EMBL" id="OVA05467.1"/>
    </source>
</evidence>
<name>A0A200Q4Z7_MACCD</name>
<keyword evidence="1" id="KW-0808">Transferase</keyword>
<dbReference type="PANTHER" id="PTHR45910">
    <property type="entry name" value="N-ALPHA-ACETYLTRANSFERASE 20"/>
    <property type="match status" value="1"/>
</dbReference>